<evidence type="ECO:0000256" key="1">
    <source>
        <dbReference type="SAM" id="MobiDB-lite"/>
    </source>
</evidence>
<sequence length="143" mass="15450">MTPAGEKREKEGEKGGLPPCHFGEKEEGERAMRQRGRELCLRPLEARARRGGAKSMTTAMTAGRFGAERRHGWQARQALTVAATGRSATIKHTHALRRHDSKRVGGGTKGPNTRTAAEDCLLYSSSAWLPPVVGSSVEETSIG</sequence>
<feature type="compositionally biased region" description="Basic and acidic residues" evidence="1">
    <location>
        <begin position="1"/>
        <end position="14"/>
    </location>
</feature>
<dbReference type="AlphaFoldDB" id="Q109C7"/>
<feature type="region of interest" description="Disordered" evidence="1">
    <location>
        <begin position="48"/>
        <end position="72"/>
    </location>
</feature>
<name>Q109C7_ORYSJ</name>
<gene>
    <name evidence="2" type="ordered locus">LOC_Os10g38386</name>
</gene>
<feature type="compositionally biased region" description="Basic and acidic residues" evidence="1">
    <location>
        <begin position="22"/>
        <end position="34"/>
    </location>
</feature>
<feature type="region of interest" description="Disordered" evidence="1">
    <location>
        <begin position="1"/>
        <end position="34"/>
    </location>
</feature>
<accession>Q109C7</accession>
<proteinExistence type="predicted"/>
<dbReference type="EMBL" id="DP000086">
    <property type="protein sequence ID" value="ABG66210.1"/>
    <property type="molecule type" value="Genomic_DNA"/>
</dbReference>
<protein>
    <submittedName>
        <fullName evidence="2">Retrotransposon protein, putative, Ty3-gypsy subclass</fullName>
    </submittedName>
</protein>
<organism evidence="2">
    <name type="scientific">Oryza sativa subsp. japonica</name>
    <name type="common">Rice</name>
    <dbReference type="NCBI Taxonomy" id="39947"/>
    <lineage>
        <taxon>Eukaryota</taxon>
        <taxon>Viridiplantae</taxon>
        <taxon>Streptophyta</taxon>
        <taxon>Embryophyta</taxon>
        <taxon>Tracheophyta</taxon>
        <taxon>Spermatophyta</taxon>
        <taxon>Magnoliopsida</taxon>
        <taxon>Liliopsida</taxon>
        <taxon>Poales</taxon>
        <taxon>Poaceae</taxon>
        <taxon>BOP clade</taxon>
        <taxon>Oryzoideae</taxon>
        <taxon>Oryzeae</taxon>
        <taxon>Oryzinae</taxon>
        <taxon>Oryza</taxon>
        <taxon>Oryza sativa</taxon>
    </lineage>
</organism>
<evidence type="ECO:0000313" key="2">
    <source>
        <dbReference type="EMBL" id="ABG66210.1"/>
    </source>
</evidence>
<reference evidence="2" key="1">
    <citation type="journal article" date="2003" name="Science">
        <title>In-depth view of structure, activity, and evolution of rice chromosome 10.</title>
        <authorList>
            <consortium name="Rice Chromosome 10 Sequencing Consortium"/>
        </authorList>
    </citation>
    <scope>NUCLEOTIDE SEQUENCE [LARGE SCALE GENOMIC DNA]</scope>
</reference>
<feature type="compositionally biased region" description="Basic residues" evidence="1">
    <location>
        <begin position="89"/>
        <end position="101"/>
    </location>
</feature>
<reference evidence="2" key="3">
    <citation type="submission" date="2006-07" db="EMBL/GenBank/DDBJ databases">
        <authorList>
            <person name="Buell R."/>
        </authorList>
    </citation>
    <scope>NUCLEOTIDE SEQUENCE</scope>
</reference>
<feature type="region of interest" description="Disordered" evidence="1">
    <location>
        <begin position="84"/>
        <end position="113"/>
    </location>
</feature>
<reference evidence="2" key="2">
    <citation type="submission" date="2003-05" db="EMBL/GenBank/DDBJ databases">
        <authorList>
            <person name="Buell C.R."/>
            <person name="Wing R.A."/>
            <person name="McCombie W.R."/>
            <person name="Messing J."/>
            <person name="Yuan Q."/>
            <person name="Ouyang S."/>
        </authorList>
    </citation>
    <scope>NUCLEOTIDE SEQUENCE</scope>
</reference>